<dbReference type="GO" id="GO:0004337">
    <property type="term" value="F:(2E,6E)-farnesyl diphosphate synthase activity"/>
    <property type="evidence" value="ECO:0007669"/>
    <property type="project" value="TreeGrafter"/>
</dbReference>
<dbReference type="Pfam" id="PF00348">
    <property type="entry name" value="polyprenyl_synt"/>
    <property type="match status" value="1"/>
</dbReference>
<dbReference type="InterPro" id="IPR039702">
    <property type="entry name" value="FPS1-like"/>
</dbReference>
<accession>A0A226DW59</accession>
<dbReference type="SUPFAM" id="SSF48576">
    <property type="entry name" value="Terpenoid synthases"/>
    <property type="match status" value="1"/>
</dbReference>
<dbReference type="STRING" id="158441.A0A226DW59"/>
<dbReference type="Gene3D" id="1.10.600.10">
    <property type="entry name" value="Farnesyl Diphosphate Synthase"/>
    <property type="match status" value="1"/>
</dbReference>
<organism evidence="8 9">
    <name type="scientific">Folsomia candida</name>
    <name type="common">Springtail</name>
    <dbReference type="NCBI Taxonomy" id="158441"/>
    <lineage>
        <taxon>Eukaryota</taxon>
        <taxon>Metazoa</taxon>
        <taxon>Ecdysozoa</taxon>
        <taxon>Arthropoda</taxon>
        <taxon>Hexapoda</taxon>
        <taxon>Collembola</taxon>
        <taxon>Entomobryomorpha</taxon>
        <taxon>Isotomoidea</taxon>
        <taxon>Isotomidae</taxon>
        <taxon>Proisotominae</taxon>
        <taxon>Folsomia</taxon>
    </lineage>
</organism>
<dbReference type="PROSITE" id="PS00723">
    <property type="entry name" value="POLYPRENYL_SYNTHASE_1"/>
    <property type="match status" value="1"/>
</dbReference>
<evidence type="ECO:0000256" key="6">
    <source>
        <dbReference type="ARBA" id="ARBA00034546"/>
    </source>
</evidence>
<comment type="cofactor">
    <cofactor evidence="1">
        <name>Mg(2+)</name>
        <dbReference type="ChEBI" id="CHEBI:18420"/>
    </cofactor>
</comment>
<dbReference type="Proteomes" id="UP000198287">
    <property type="component" value="Unassembled WGS sequence"/>
</dbReference>
<dbReference type="InterPro" id="IPR000092">
    <property type="entry name" value="Polyprenyl_synt"/>
</dbReference>
<sequence length="341" mass="38445">MLGTLTTFVSKIVTTPISFSTLKNGESFTPEDETEFRKVFPKVRQDLAAVCENCGFIESTEWFGKVLDYNVPHGKLQTCSLIADDMMDSSPLRRGRPSWFTVDGVGMNAINDAFYLESCAYHLLKKYFGGTGFYTKLVDAFHDITLKTVIGQNLDVLTTQKKISEERFQMTNFSKIAKYKTGYYTFVLPIRLGAILAGLVDGKLLNHIENVGLQLGEIFQAQDDFLDVYGTMTQTGKRGTDIAEGKCTWLICKAMEIANPEQREILMNTYGKKDEESVQIVRTIFDEISLPYHFHQYHDEVMHKIGANIAAISGDHTQLKAMLNILVKKMEIVKSLILVNV</sequence>
<evidence type="ECO:0000313" key="8">
    <source>
        <dbReference type="EMBL" id="OXA49268.1"/>
    </source>
</evidence>
<dbReference type="GO" id="GO:0004161">
    <property type="term" value="F:dimethylallyltranstransferase activity"/>
    <property type="evidence" value="ECO:0007669"/>
    <property type="project" value="TreeGrafter"/>
</dbReference>
<dbReference type="EMBL" id="LNIX01000010">
    <property type="protein sequence ID" value="OXA49268.1"/>
    <property type="molecule type" value="Genomic_DNA"/>
</dbReference>
<evidence type="ECO:0000256" key="2">
    <source>
        <dbReference type="ARBA" id="ARBA00022679"/>
    </source>
</evidence>
<keyword evidence="2 7" id="KW-0808">Transferase</keyword>
<protein>
    <recommendedName>
        <fullName evidence="6">Farnesyl pyrophosphate synthase</fullName>
    </recommendedName>
</protein>
<evidence type="ECO:0000256" key="5">
    <source>
        <dbReference type="ARBA" id="ARBA00033740"/>
    </source>
</evidence>
<evidence type="ECO:0000256" key="4">
    <source>
        <dbReference type="ARBA" id="ARBA00022842"/>
    </source>
</evidence>
<evidence type="ECO:0000313" key="9">
    <source>
        <dbReference type="Proteomes" id="UP000198287"/>
    </source>
</evidence>
<name>A0A226DW59_FOLCA</name>
<dbReference type="GO" id="GO:0042811">
    <property type="term" value="P:pheromone biosynthetic process"/>
    <property type="evidence" value="ECO:0007669"/>
    <property type="project" value="UniProtKB-ARBA"/>
</dbReference>
<comment type="caution">
    <text evidence="8">The sequence shown here is derived from an EMBL/GenBank/DDBJ whole genome shotgun (WGS) entry which is preliminary data.</text>
</comment>
<dbReference type="AlphaFoldDB" id="A0A226DW59"/>
<dbReference type="GO" id="GO:0046872">
    <property type="term" value="F:metal ion binding"/>
    <property type="evidence" value="ECO:0007669"/>
    <property type="project" value="UniProtKB-KW"/>
</dbReference>
<dbReference type="SFLD" id="SFLDS00005">
    <property type="entry name" value="Isoprenoid_Synthase_Type_I"/>
    <property type="match status" value="1"/>
</dbReference>
<keyword evidence="3" id="KW-0479">Metal-binding</keyword>
<comment type="similarity">
    <text evidence="7">Belongs to the FPP/GGPP synthase family.</text>
</comment>
<evidence type="ECO:0000256" key="1">
    <source>
        <dbReference type="ARBA" id="ARBA00001946"/>
    </source>
</evidence>
<dbReference type="PANTHER" id="PTHR11525:SF0">
    <property type="entry name" value="FARNESYL PYROPHOSPHATE SYNTHASE"/>
    <property type="match status" value="1"/>
</dbReference>
<keyword evidence="4" id="KW-0460">Magnesium</keyword>
<gene>
    <name evidence="8" type="ORF">Fcan01_16117</name>
</gene>
<evidence type="ECO:0000256" key="3">
    <source>
        <dbReference type="ARBA" id="ARBA00022723"/>
    </source>
</evidence>
<dbReference type="InterPro" id="IPR008949">
    <property type="entry name" value="Isoprenoid_synthase_dom_sf"/>
</dbReference>
<reference evidence="8 9" key="1">
    <citation type="submission" date="2015-12" db="EMBL/GenBank/DDBJ databases">
        <title>The genome of Folsomia candida.</title>
        <authorList>
            <person name="Faddeeva A."/>
            <person name="Derks M.F."/>
            <person name="Anvar Y."/>
            <person name="Smit S."/>
            <person name="Van Straalen N."/>
            <person name="Roelofs D."/>
        </authorList>
    </citation>
    <scope>NUCLEOTIDE SEQUENCE [LARGE SCALE GENOMIC DNA]</scope>
    <source>
        <strain evidence="8 9">VU population</strain>
        <tissue evidence="8">Whole body</tissue>
    </source>
</reference>
<dbReference type="GO" id="GO:0005737">
    <property type="term" value="C:cytoplasm"/>
    <property type="evidence" value="ECO:0007669"/>
    <property type="project" value="TreeGrafter"/>
</dbReference>
<dbReference type="CDD" id="cd00685">
    <property type="entry name" value="Trans_IPPS_HT"/>
    <property type="match status" value="1"/>
</dbReference>
<dbReference type="GO" id="GO:0045337">
    <property type="term" value="P:farnesyl diphosphate biosynthetic process"/>
    <property type="evidence" value="ECO:0007669"/>
    <property type="project" value="TreeGrafter"/>
</dbReference>
<keyword evidence="9" id="KW-1185">Reference proteome</keyword>
<comment type="pathway">
    <text evidence="5">Pheromone biosynthesis.</text>
</comment>
<dbReference type="PANTHER" id="PTHR11525">
    <property type="entry name" value="FARNESYL-PYROPHOSPHATE SYNTHETASE"/>
    <property type="match status" value="1"/>
</dbReference>
<dbReference type="InterPro" id="IPR033749">
    <property type="entry name" value="Polyprenyl_synt_CS"/>
</dbReference>
<dbReference type="OMA" id="VENFNCK"/>
<proteinExistence type="inferred from homology"/>
<evidence type="ECO:0000256" key="7">
    <source>
        <dbReference type="RuleBase" id="RU004466"/>
    </source>
</evidence>